<keyword evidence="2" id="KW-0732">Signal</keyword>
<sequence length="366" mass="40884">MRLTIEHIFAALLAAAATCAAAPTDEPSWRDLMSSFESINPTDFIHLGDDGVLRHFNESGAVLNYAPLSPQQISQALSDTSSRDTEEDKEHLSQVFKGVDGRTVRDPAFLYPPAEIYPTNFLNNKKPSDMSEVPRSDLGLGPRQHCPSRSCTPKENFFSLGRRSSYEDWTIITLCAWIRLVTVRLDAEALDTGGYVGKWKMASESSRTTGHTDDSSVHVSGQIVFVSNEDEQLQTQFSRFERLVDHKQCLDLLRDDDAFLGLPNIYKAFSDVVDYGEVYRGVHKVVSKANRSAGRVVKKYTGSTWLDGPVLHVKSPVRQPRADLIATLAELGIPMWNIVPFEEWLDRMRSFAGDEAANPAKRVDAF</sequence>
<proteinExistence type="predicted"/>
<evidence type="ECO:0000256" key="2">
    <source>
        <dbReference type="SAM" id="SignalP"/>
    </source>
</evidence>
<dbReference type="EMBL" id="JACBAG010001870">
    <property type="protein sequence ID" value="KAF7179018.1"/>
    <property type="molecule type" value="Genomic_DNA"/>
</dbReference>
<accession>A0A8H6QTY4</accession>
<reference evidence="3" key="1">
    <citation type="submission" date="2020-06" db="EMBL/GenBank/DDBJ databases">
        <title>Draft genome sequences of strains closely related to Aspergillus parafelis and Aspergillus hiratsukae.</title>
        <authorList>
            <person name="Dos Santos R.A.C."/>
            <person name="Rivero-Menendez O."/>
            <person name="Steenwyk J.L."/>
            <person name="Mead M.E."/>
            <person name="Goldman G.H."/>
            <person name="Alastruey-Izquierdo A."/>
            <person name="Rokas A."/>
        </authorList>
    </citation>
    <scope>NUCLEOTIDE SEQUENCE</scope>
    <source>
        <strain evidence="3">CNM-CM7691</strain>
    </source>
</reference>
<feature type="region of interest" description="Disordered" evidence="1">
    <location>
        <begin position="127"/>
        <end position="147"/>
    </location>
</feature>
<dbReference type="Proteomes" id="UP000641853">
    <property type="component" value="Unassembled WGS sequence"/>
</dbReference>
<dbReference type="AlphaFoldDB" id="A0A8H6QTY4"/>
<organism evidence="3 4">
    <name type="scientific">Aspergillus felis</name>
    <dbReference type="NCBI Taxonomy" id="1287682"/>
    <lineage>
        <taxon>Eukaryota</taxon>
        <taxon>Fungi</taxon>
        <taxon>Dikarya</taxon>
        <taxon>Ascomycota</taxon>
        <taxon>Pezizomycotina</taxon>
        <taxon>Eurotiomycetes</taxon>
        <taxon>Eurotiomycetidae</taxon>
        <taxon>Eurotiales</taxon>
        <taxon>Aspergillaceae</taxon>
        <taxon>Aspergillus</taxon>
        <taxon>Aspergillus subgen. Fumigati</taxon>
    </lineage>
</organism>
<protein>
    <submittedName>
        <fullName evidence="3">Uncharacterized protein</fullName>
    </submittedName>
</protein>
<evidence type="ECO:0000256" key="1">
    <source>
        <dbReference type="SAM" id="MobiDB-lite"/>
    </source>
</evidence>
<gene>
    <name evidence="3" type="ORF">CNMCM7691_007893</name>
</gene>
<feature type="chain" id="PRO_5034286765" evidence="2">
    <location>
        <begin position="22"/>
        <end position="366"/>
    </location>
</feature>
<name>A0A8H6QTY4_9EURO</name>
<keyword evidence="4" id="KW-1185">Reference proteome</keyword>
<evidence type="ECO:0000313" key="3">
    <source>
        <dbReference type="EMBL" id="KAF7179018.1"/>
    </source>
</evidence>
<feature type="signal peptide" evidence="2">
    <location>
        <begin position="1"/>
        <end position="21"/>
    </location>
</feature>
<comment type="caution">
    <text evidence="3">The sequence shown here is derived from an EMBL/GenBank/DDBJ whole genome shotgun (WGS) entry which is preliminary data.</text>
</comment>
<evidence type="ECO:0000313" key="4">
    <source>
        <dbReference type="Proteomes" id="UP000641853"/>
    </source>
</evidence>